<reference evidence="2" key="1">
    <citation type="journal article" date="2020" name="Stud. Mycol.">
        <title>101 Dothideomycetes genomes: a test case for predicting lifestyles and emergence of pathogens.</title>
        <authorList>
            <person name="Haridas S."/>
            <person name="Albert R."/>
            <person name="Binder M."/>
            <person name="Bloem J."/>
            <person name="Labutti K."/>
            <person name="Salamov A."/>
            <person name="Andreopoulos B."/>
            <person name="Baker S."/>
            <person name="Barry K."/>
            <person name="Bills G."/>
            <person name="Bluhm B."/>
            <person name="Cannon C."/>
            <person name="Castanera R."/>
            <person name="Culley D."/>
            <person name="Daum C."/>
            <person name="Ezra D."/>
            <person name="Gonzalez J."/>
            <person name="Henrissat B."/>
            <person name="Kuo A."/>
            <person name="Liang C."/>
            <person name="Lipzen A."/>
            <person name="Lutzoni F."/>
            <person name="Magnuson J."/>
            <person name="Mondo S."/>
            <person name="Nolan M."/>
            <person name="Ohm R."/>
            <person name="Pangilinan J."/>
            <person name="Park H.-J."/>
            <person name="Ramirez L."/>
            <person name="Alfaro M."/>
            <person name="Sun H."/>
            <person name="Tritt A."/>
            <person name="Yoshinaga Y."/>
            <person name="Zwiers L.-H."/>
            <person name="Turgeon B."/>
            <person name="Goodwin S."/>
            <person name="Spatafora J."/>
            <person name="Crous P."/>
            <person name="Grigoriev I."/>
        </authorList>
    </citation>
    <scope>NUCLEOTIDE SEQUENCE</scope>
    <source>
        <strain evidence="2">CBS 627.86</strain>
    </source>
</reference>
<evidence type="ECO:0000256" key="1">
    <source>
        <dbReference type="SAM" id="MobiDB-lite"/>
    </source>
</evidence>
<dbReference type="AlphaFoldDB" id="A0A6A5ZWQ6"/>
<dbReference type="EMBL" id="ML977310">
    <property type="protein sequence ID" value="KAF2122711.1"/>
    <property type="molecule type" value="Genomic_DNA"/>
</dbReference>
<feature type="compositionally biased region" description="Pro residues" evidence="1">
    <location>
        <begin position="275"/>
        <end position="293"/>
    </location>
</feature>
<gene>
    <name evidence="2" type="ORF">BDV96DRAFT_4969</name>
</gene>
<accession>A0A6A5ZWQ6</accession>
<evidence type="ECO:0000313" key="2">
    <source>
        <dbReference type="EMBL" id="KAF2122711.1"/>
    </source>
</evidence>
<dbReference type="Proteomes" id="UP000799770">
    <property type="component" value="Unassembled WGS sequence"/>
</dbReference>
<feature type="region of interest" description="Disordered" evidence="1">
    <location>
        <begin position="265"/>
        <end position="309"/>
    </location>
</feature>
<name>A0A6A5ZWQ6_9PLEO</name>
<organism evidence="2 3">
    <name type="scientific">Lophiotrema nucula</name>
    <dbReference type="NCBI Taxonomy" id="690887"/>
    <lineage>
        <taxon>Eukaryota</taxon>
        <taxon>Fungi</taxon>
        <taxon>Dikarya</taxon>
        <taxon>Ascomycota</taxon>
        <taxon>Pezizomycotina</taxon>
        <taxon>Dothideomycetes</taxon>
        <taxon>Pleosporomycetidae</taxon>
        <taxon>Pleosporales</taxon>
        <taxon>Lophiotremataceae</taxon>
        <taxon>Lophiotrema</taxon>
    </lineage>
</organism>
<protein>
    <submittedName>
        <fullName evidence="2">Uncharacterized protein</fullName>
    </submittedName>
</protein>
<sequence length="309" mass="33461">MAMPRTCLLVQYELVGNAPSICLTASSVAAEPLVGRWSEITRDTTMPKEVRDAIFGRTASTQCVTLKCATTKSFHRNSSTCLQAHVKLRITKVLRIWSKMEYKGIGNGVDVWDPTAGLSFQGGPKTLNRDLDEKAADNLILHLFKRTFVQDMGIRSALLDVLSVTLPMSAQPIHPATLSSLDVMANKYMAILPAGKAVTILDLQPGGACLESQGRPSSRRSVQNFYTIVRILSGPFTRTITGNHRAKSIRSLVASHNILTSAEGSLQAAGGDQNPPKPPHCPPAGPPLQPPPSQGRDMMYSTRSMLVNT</sequence>
<keyword evidence="3" id="KW-1185">Reference proteome</keyword>
<evidence type="ECO:0000313" key="3">
    <source>
        <dbReference type="Proteomes" id="UP000799770"/>
    </source>
</evidence>
<proteinExistence type="predicted"/>